<proteinExistence type="predicted"/>
<gene>
    <name evidence="2" type="ORF">ACFQQH_10405</name>
</gene>
<keyword evidence="1" id="KW-1133">Transmembrane helix</keyword>
<name>A0ABW2NHP4_9BACL</name>
<accession>A0ABW2NHP4</accession>
<evidence type="ECO:0000256" key="1">
    <source>
        <dbReference type="SAM" id="Phobius"/>
    </source>
</evidence>
<organism evidence="2 3">
    <name type="scientific">Bhargavaea changchunensis</name>
    <dbReference type="NCBI Taxonomy" id="2134037"/>
    <lineage>
        <taxon>Bacteria</taxon>
        <taxon>Bacillati</taxon>
        <taxon>Bacillota</taxon>
        <taxon>Bacilli</taxon>
        <taxon>Bacillales</taxon>
        <taxon>Caryophanaceae</taxon>
        <taxon>Bhargavaea</taxon>
    </lineage>
</organism>
<dbReference type="Proteomes" id="UP001596483">
    <property type="component" value="Unassembled WGS sequence"/>
</dbReference>
<feature type="transmembrane region" description="Helical" evidence="1">
    <location>
        <begin position="26"/>
        <end position="46"/>
    </location>
</feature>
<sequence length="47" mass="5348">MSSQQASPDLRIRPRKAVIGMDMIKLAKLLLVLCAGFIIVGIWWLFF</sequence>
<keyword evidence="3" id="KW-1185">Reference proteome</keyword>
<comment type="caution">
    <text evidence="2">The sequence shown here is derived from an EMBL/GenBank/DDBJ whole genome shotgun (WGS) entry which is preliminary data.</text>
</comment>
<evidence type="ECO:0000313" key="3">
    <source>
        <dbReference type="Proteomes" id="UP001596483"/>
    </source>
</evidence>
<reference evidence="3" key="1">
    <citation type="journal article" date="2019" name="Int. J. Syst. Evol. Microbiol.">
        <title>The Global Catalogue of Microorganisms (GCM) 10K type strain sequencing project: providing services to taxonomists for standard genome sequencing and annotation.</title>
        <authorList>
            <consortium name="The Broad Institute Genomics Platform"/>
            <consortium name="The Broad Institute Genome Sequencing Center for Infectious Disease"/>
            <person name="Wu L."/>
            <person name="Ma J."/>
        </authorList>
    </citation>
    <scope>NUCLEOTIDE SEQUENCE [LARGE SCALE GENOMIC DNA]</scope>
    <source>
        <strain evidence="3">JCM 4738</strain>
    </source>
</reference>
<keyword evidence="1" id="KW-0812">Transmembrane</keyword>
<dbReference type="EMBL" id="JBHTCT010000031">
    <property type="protein sequence ID" value="MFC7365524.1"/>
    <property type="molecule type" value="Genomic_DNA"/>
</dbReference>
<evidence type="ECO:0000313" key="2">
    <source>
        <dbReference type="EMBL" id="MFC7365524.1"/>
    </source>
</evidence>
<keyword evidence="1" id="KW-0472">Membrane</keyword>
<protein>
    <submittedName>
        <fullName evidence="2">Uncharacterized protein</fullName>
    </submittedName>
</protein>